<dbReference type="EMBL" id="CAKOFQ010006889">
    <property type="protein sequence ID" value="CAH1980024.1"/>
    <property type="molecule type" value="Genomic_DNA"/>
</dbReference>
<dbReference type="AlphaFoldDB" id="A0A9P0PEH1"/>
<dbReference type="InterPro" id="IPR043537">
    <property type="entry name" value="Tiam1/Tiam2/Sif"/>
</dbReference>
<dbReference type="GO" id="GO:0007264">
    <property type="term" value="P:small GTPase-mediated signal transduction"/>
    <property type="evidence" value="ECO:0007669"/>
    <property type="project" value="InterPro"/>
</dbReference>
<keyword evidence="4" id="KW-1185">Reference proteome</keyword>
<dbReference type="SMART" id="SM00455">
    <property type="entry name" value="RBD"/>
    <property type="match status" value="1"/>
</dbReference>
<evidence type="ECO:0000256" key="1">
    <source>
        <dbReference type="SAM" id="MobiDB-lite"/>
    </source>
</evidence>
<dbReference type="Proteomes" id="UP001152888">
    <property type="component" value="Unassembled WGS sequence"/>
</dbReference>
<dbReference type="InterPro" id="IPR040655">
    <property type="entry name" value="TIAM1_CC-Ex"/>
</dbReference>
<dbReference type="InterPro" id="IPR003116">
    <property type="entry name" value="RBD_dom"/>
</dbReference>
<name>A0A9P0PEH1_ACAOB</name>
<evidence type="ECO:0000313" key="3">
    <source>
        <dbReference type="EMBL" id="CAH1980024.1"/>
    </source>
</evidence>
<dbReference type="Gene3D" id="3.10.20.90">
    <property type="entry name" value="Phosphatidylinositol 3-kinase Catalytic Subunit, Chain A, domain 1"/>
    <property type="match status" value="1"/>
</dbReference>
<dbReference type="Pfam" id="PF02196">
    <property type="entry name" value="RBD"/>
    <property type="match status" value="1"/>
</dbReference>
<feature type="domain" description="RBD" evidence="2">
    <location>
        <begin position="210"/>
        <end position="277"/>
    </location>
</feature>
<sequence>MRIQGGPSCRSGAQTSHYCGRSHHAAHSRTSQEGLHILIHSACAAAFARHRGKTGTLHLLQEEIFRLEKAIETDYKLKHMAEMQQSVVMDNETRQQIGNQVIQWEENLERLHCEQFRLRCYMASLQSGELPNPKSLLTHVSRATKNTLNKLGVFTVSSFHAFICARSPSLLNNLLAGRGATKRRPPMLSRSNSGSSRRSLQINSRDESEKTVKVALPENAYATVYVRESMSVEEFLASACARKGLNPTEHFVRVKKRREMEDHNYFVPHRSDLIETYFVRRSCIRWSCHETP</sequence>
<feature type="compositionally biased region" description="Low complexity" evidence="1">
    <location>
        <begin position="189"/>
        <end position="199"/>
    </location>
</feature>
<evidence type="ECO:0000259" key="2">
    <source>
        <dbReference type="PROSITE" id="PS50898"/>
    </source>
</evidence>
<evidence type="ECO:0000313" key="4">
    <source>
        <dbReference type="Proteomes" id="UP001152888"/>
    </source>
</evidence>
<reference evidence="3" key="1">
    <citation type="submission" date="2022-03" db="EMBL/GenBank/DDBJ databases">
        <authorList>
            <person name="Sayadi A."/>
        </authorList>
    </citation>
    <scope>NUCLEOTIDE SEQUENCE</scope>
</reference>
<dbReference type="Gene3D" id="6.10.140.680">
    <property type="match status" value="1"/>
</dbReference>
<gene>
    <name evidence="3" type="ORF">ACAOBT_LOCUS13767</name>
</gene>
<dbReference type="PROSITE" id="PS50898">
    <property type="entry name" value="RBD"/>
    <property type="match status" value="1"/>
</dbReference>
<dbReference type="GO" id="GO:0005085">
    <property type="term" value="F:guanyl-nucleotide exchange factor activity"/>
    <property type="evidence" value="ECO:0007669"/>
    <property type="project" value="InterPro"/>
</dbReference>
<dbReference type="Pfam" id="PF18385">
    <property type="entry name" value="Tiam_CC_Ex"/>
    <property type="match status" value="1"/>
</dbReference>
<accession>A0A9P0PEH1</accession>
<protein>
    <recommendedName>
        <fullName evidence="2">RBD domain-containing protein</fullName>
    </recommendedName>
</protein>
<organism evidence="3 4">
    <name type="scientific">Acanthoscelides obtectus</name>
    <name type="common">Bean weevil</name>
    <name type="synonym">Bruchus obtectus</name>
    <dbReference type="NCBI Taxonomy" id="200917"/>
    <lineage>
        <taxon>Eukaryota</taxon>
        <taxon>Metazoa</taxon>
        <taxon>Ecdysozoa</taxon>
        <taxon>Arthropoda</taxon>
        <taxon>Hexapoda</taxon>
        <taxon>Insecta</taxon>
        <taxon>Pterygota</taxon>
        <taxon>Neoptera</taxon>
        <taxon>Endopterygota</taxon>
        <taxon>Coleoptera</taxon>
        <taxon>Polyphaga</taxon>
        <taxon>Cucujiformia</taxon>
        <taxon>Chrysomeloidea</taxon>
        <taxon>Chrysomelidae</taxon>
        <taxon>Bruchinae</taxon>
        <taxon>Bruchini</taxon>
        <taxon>Acanthoscelides</taxon>
    </lineage>
</organism>
<proteinExistence type="predicted"/>
<comment type="caution">
    <text evidence="3">The sequence shown here is derived from an EMBL/GenBank/DDBJ whole genome shotgun (WGS) entry which is preliminary data.</text>
</comment>
<dbReference type="OrthoDB" id="8059989at2759"/>
<feature type="region of interest" description="Disordered" evidence="1">
    <location>
        <begin position="181"/>
        <end position="208"/>
    </location>
</feature>
<dbReference type="PANTHER" id="PTHR46001">
    <property type="entry name" value="TIAM (MAMMALIAN TUMOR INVASION AND METASTASIS FACTOR) HOMOLOG"/>
    <property type="match status" value="1"/>
</dbReference>
<dbReference type="PANTHER" id="PTHR46001:SF3">
    <property type="entry name" value="PROTEIN STILL LIFE, ISOFORM SIF TYPE 1"/>
    <property type="match status" value="1"/>
</dbReference>